<dbReference type="Proteomes" id="UP001303046">
    <property type="component" value="Unassembled WGS sequence"/>
</dbReference>
<dbReference type="PANTHER" id="PTHR22714:SF8">
    <property type="entry name" value="PROTEIN CBG02446"/>
    <property type="match status" value="1"/>
</dbReference>
<dbReference type="PANTHER" id="PTHR22714">
    <property type="entry name" value="PROTEIN CBG02446-RELATED"/>
    <property type="match status" value="1"/>
</dbReference>
<comment type="caution">
    <text evidence="2">The sequence shown here is derived from an EMBL/GenBank/DDBJ whole genome shotgun (WGS) entry which is preliminary data.</text>
</comment>
<evidence type="ECO:0000313" key="2">
    <source>
        <dbReference type="EMBL" id="KAK6738254.1"/>
    </source>
</evidence>
<feature type="transmembrane region" description="Helical" evidence="1">
    <location>
        <begin position="166"/>
        <end position="190"/>
    </location>
</feature>
<evidence type="ECO:0000313" key="3">
    <source>
        <dbReference type="Proteomes" id="UP001303046"/>
    </source>
</evidence>
<dbReference type="Gene3D" id="3.40.190.10">
    <property type="entry name" value="Periplasmic binding protein-like II"/>
    <property type="match status" value="1"/>
</dbReference>
<sequence>MDCPNPGAEVEFLRYCLQTINATAVLIPQYLRSDEMIDMLANGTADITLIPLLQKRERMEKVDFSTPIGLVYVGYYVMEAERIDVPDRIRNVFSVPNRYAQPHRFERRRLRKCTKLQALSILILTSLAVATLLYIYSKLFYNNRMSLLESITVTFSGLLRQCHLNLNGPICVSILACSWLWFTFVITAHYEAKIRSLLMLARHRGSLFTNLDQAMDTMEYYGWKMVIEKRSYSPFEHCYPIQCERLRRLQKRSLIKEHDGSDLLSVVSKDHFAFSALPKDMAPHPRSIIDDRRHVLFVRDDYIMPIYLAYALRK</sequence>
<dbReference type="InterPro" id="IPR040128">
    <property type="entry name" value="T25E4.2-like"/>
</dbReference>
<evidence type="ECO:0008006" key="4">
    <source>
        <dbReference type="Google" id="ProtNLM"/>
    </source>
</evidence>
<dbReference type="Gene3D" id="1.10.287.70">
    <property type="match status" value="1"/>
</dbReference>
<dbReference type="SUPFAM" id="SSF53850">
    <property type="entry name" value="Periplasmic binding protein-like II"/>
    <property type="match status" value="1"/>
</dbReference>
<feature type="transmembrane region" description="Helical" evidence="1">
    <location>
        <begin position="116"/>
        <end position="136"/>
    </location>
</feature>
<protein>
    <recommendedName>
        <fullName evidence="4">Solute-binding protein family 3/N-terminal domain-containing protein</fullName>
    </recommendedName>
</protein>
<name>A0ABR1CJ11_NECAM</name>
<keyword evidence="1" id="KW-0812">Transmembrane</keyword>
<dbReference type="EMBL" id="JAVFWL010000002">
    <property type="protein sequence ID" value="KAK6738254.1"/>
    <property type="molecule type" value="Genomic_DNA"/>
</dbReference>
<accession>A0ABR1CJ11</accession>
<gene>
    <name evidence="2" type="primary">Necator_chrII.g8186</name>
    <name evidence="2" type="ORF">RB195_020392</name>
</gene>
<proteinExistence type="predicted"/>
<organism evidence="2 3">
    <name type="scientific">Necator americanus</name>
    <name type="common">Human hookworm</name>
    <dbReference type="NCBI Taxonomy" id="51031"/>
    <lineage>
        <taxon>Eukaryota</taxon>
        <taxon>Metazoa</taxon>
        <taxon>Ecdysozoa</taxon>
        <taxon>Nematoda</taxon>
        <taxon>Chromadorea</taxon>
        <taxon>Rhabditida</taxon>
        <taxon>Rhabditina</taxon>
        <taxon>Rhabditomorpha</taxon>
        <taxon>Strongyloidea</taxon>
        <taxon>Ancylostomatidae</taxon>
        <taxon>Bunostominae</taxon>
        <taxon>Necator</taxon>
    </lineage>
</organism>
<evidence type="ECO:0000256" key="1">
    <source>
        <dbReference type="SAM" id="Phobius"/>
    </source>
</evidence>
<keyword evidence="1" id="KW-1133">Transmembrane helix</keyword>
<keyword evidence="1" id="KW-0472">Membrane</keyword>
<reference evidence="2 3" key="1">
    <citation type="submission" date="2023-08" db="EMBL/GenBank/DDBJ databases">
        <title>A Necator americanus chromosomal reference genome.</title>
        <authorList>
            <person name="Ilik V."/>
            <person name="Petrzelkova K.J."/>
            <person name="Pardy F."/>
            <person name="Fuh T."/>
            <person name="Niatou-Singa F.S."/>
            <person name="Gouil Q."/>
            <person name="Baker L."/>
            <person name="Ritchie M.E."/>
            <person name="Jex A.R."/>
            <person name="Gazzola D."/>
            <person name="Li H."/>
            <person name="Toshio Fujiwara R."/>
            <person name="Zhan B."/>
            <person name="Aroian R.V."/>
            <person name="Pafco B."/>
            <person name="Schwarz E.M."/>
        </authorList>
    </citation>
    <scope>NUCLEOTIDE SEQUENCE [LARGE SCALE GENOMIC DNA]</scope>
    <source>
        <strain evidence="2 3">Aroian</strain>
        <tissue evidence="2">Whole animal</tissue>
    </source>
</reference>
<keyword evidence="3" id="KW-1185">Reference proteome</keyword>